<keyword evidence="2" id="KW-1185">Reference proteome</keyword>
<reference evidence="3" key="1">
    <citation type="submission" date="2022-11" db="UniProtKB">
        <authorList>
            <consortium name="WormBaseParasite"/>
        </authorList>
    </citation>
    <scope>IDENTIFICATION</scope>
</reference>
<dbReference type="WBParaSite" id="PEQ_0000990701-mRNA-1">
    <property type="protein sequence ID" value="PEQ_0000990701-mRNA-1"/>
    <property type="gene ID" value="PEQ_0000990701"/>
</dbReference>
<accession>A0A914RUG5</accession>
<protein>
    <submittedName>
        <fullName evidence="3">Uncharacterized protein</fullName>
    </submittedName>
</protein>
<sequence>MREHFKMTTAMRSGTNHGYRTLRDRVSDFRLTFSQKGKWKNRRLKLASHMLLHIFEYISKQRATNSSHFYIFGNNVFSSEADHCGRPGFKYDHISSPSWAEWELDHSEGNNETRASDGDFVSAIDAIEAFMNTSDSSSENANIHDTSIKISTSTPNFSECSGSSKESVAIVPATSQKKSSRKQARKTKVGNGICPPPPETPSNENWTDPDDIAEFFPKTAQYKGEDFMNQIIDLVVVRFVACNAVEQFIACRAIF</sequence>
<dbReference type="Proteomes" id="UP000887564">
    <property type="component" value="Unplaced"/>
</dbReference>
<evidence type="ECO:0000313" key="3">
    <source>
        <dbReference type="WBParaSite" id="PEQ_0000990701-mRNA-1"/>
    </source>
</evidence>
<evidence type="ECO:0000313" key="2">
    <source>
        <dbReference type="Proteomes" id="UP000887564"/>
    </source>
</evidence>
<feature type="region of interest" description="Disordered" evidence="1">
    <location>
        <begin position="176"/>
        <end position="207"/>
    </location>
</feature>
<dbReference type="AlphaFoldDB" id="A0A914RUG5"/>
<name>A0A914RUG5_PAREQ</name>
<proteinExistence type="predicted"/>
<feature type="compositionally biased region" description="Basic residues" evidence="1">
    <location>
        <begin position="178"/>
        <end position="188"/>
    </location>
</feature>
<evidence type="ECO:0000256" key="1">
    <source>
        <dbReference type="SAM" id="MobiDB-lite"/>
    </source>
</evidence>
<organism evidence="2 3">
    <name type="scientific">Parascaris equorum</name>
    <name type="common">Equine roundworm</name>
    <dbReference type="NCBI Taxonomy" id="6256"/>
    <lineage>
        <taxon>Eukaryota</taxon>
        <taxon>Metazoa</taxon>
        <taxon>Ecdysozoa</taxon>
        <taxon>Nematoda</taxon>
        <taxon>Chromadorea</taxon>
        <taxon>Rhabditida</taxon>
        <taxon>Spirurina</taxon>
        <taxon>Ascaridomorpha</taxon>
        <taxon>Ascaridoidea</taxon>
        <taxon>Ascarididae</taxon>
        <taxon>Parascaris</taxon>
    </lineage>
</organism>